<dbReference type="PRINTS" id="PR00344">
    <property type="entry name" value="BCTRLSENSOR"/>
</dbReference>
<dbReference type="Pfam" id="PF02895">
    <property type="entry name" value="H-kinase_dim"/>
    <property type="match status" value="1"/>
</dbReference>
<dbReference type="InterPro" id="IPR037006">
    <property type="entry name" value="CheA-like_homodim_sf"/>
</dbReference>
<dbReference type="PANTHER" id="PTHR43395">
    <property type="entry name" value="SENSOR HISTIDINE KINASE CHEA"/>
    <property type="match status" value="1"/>
</dbReference>
<proteinExistence type="predicted"/>
<dbReference type="CDD" id="cd00088">
    <property type="entry name" value="HPT"/>
    <property type="match status" value="1"/>
</dbReference>
<keyword evidence="3 6" id="KW-0597">Phosphoprotein</keyword>
<dbReference type="SMART" id="SM00260">
    <property type="entry name" value="CheW"/>
    <property type="match status" value="1"/>
</dbReference>
<dbReference type="Pfam" id="PF01584">
    <property type="entry name" value="CheW"/>
    <property type="match status" value="1"/>
</dbReference>
<dbReference type="InterPro" id="IPR002545">
    <property type="entry name" value="CheW-lke_dom"/>
</dbReference>
<gene>
    <name evidence="10" type="ORF">A11S_1954</name>
</gene>
<dbReference type="RefSeq" id="WP_015468282.1">
    <property type="nucleotide sequence ID" value="NC_020812.1"/>
</dbReference>
<dbReference type="KEGG" id="man:A11S_1954"/>
<sequence length="767" mass="83462">MDDLINEFLTETNESIGALDNDVVLLEQDPGNMDLLSKIFRIMHTIKGTCGFLGLPRLEKVAHKAEDLLGLFREGKKTATPENISLILEALDRIKDILDGIEKTGTEPEGDDSALIARLEAAAVVGDDAPAAVVAPEPEPEPVVEDPTAGMESIDDYVPIPASAMGTPAPEAPAEVPHVLNVQPQASEKPAPAAGEHGEARGAAAQTLRVSVDVLEELMTMVSELVLTRNQILQISRMQDDSSLSSSLQRLNHIVSELQEGVMKTRMQPVGNAWAKLPRIIRDISSELGKKIDLDMQGQETELDRQVLEMIKDPLTHMVRNAADHGIENPEQRRAAGKPETGKVKLNSYHEGGHIIIEISDDGRGLPMDKIKNKIIQNGLATEAELANMSTQQIQQYIFHAGFSTAEKITSVSGRGVGMDVVRSNIEQIGGSIEMKSIEGKGSTFTIKIPLTLAIVSALIVGVGEERFAIPQLDVRELVMVNANGPNKIEKVNDSEVFRLRNRILPLVSLRKLMGLPQQEGSAERARHIAVIKVGGFNFGLIVERVFDTEEIVVKPLSSILRQQQVFSGNTILGDGQVIMILDPSGIMKTAGILDNMSKQAEEDAEAEAKENVMETPLLLFRVGNKGLKAVPLKHVTRLEEIELSEIEQAGEQRVIQYYDTLMPVFYAGRAETLPKEGKRPVIVFAAKNGIAGLIVDKIMDITNFRGEFQIKSDGPLAGSAIIEGQAADIINLTYEPDMKAVAPVIQTINHNGHDADEFGMYQGAAE</sequence>
<evidence type="ECO:0000259" key="9">
    <source>
        <dbReference type="PROSITE" id="PS50894"/>
    </source>
</evidence>
<accession>M4VJT1</accession>
<dbReference type="SMART" id="SM00387">
    <property type="entry name" value="HATPase_c"/>
    <property type="match status" value="1"/>
</dbReference>
<keyword evidence="5 10" id="KW-0418">Kinase</keyword>
<dbReference type="CDD" id="cd00731">
    <property type="entry name" value="CheA_reg"/>
    <property type="match status" value="1"/>
</dbReference>
<evidence type="ECO:0000256" key="6">
    <source>
        <dbReference type="PROSITE-ProRule" id="PRU00110"/>
    </source>
</evidence>
<feature type="domain" description="CheW-like" evidence="8">
    <location>
        <begin position="455"/>
        <end position="593"/>
    </location>
</feature>
<dbReference type="InterPro" id="IPR036061">
    <property type="entry name" value="CheW-like_dom_sf"/>
</dbReference>
<dbReference type="InterPro" id="IPR036641">
    <property type="entry name" value="HPT_dom_sf"/>
</dbReference>
<dbReference type="GO" id="GO:0000155">
    <property type="term" value="F:phosphorelay sensor kinase activity"/>
    <property type="evidence" value="ECO:0007669"/>
    <property type="project" value="InterPro"/>
</dbReference>
<dbReference type="OrthoDB" id="9803176at2"/>
<dbReference type="GO" id="GO:0006935">
    <property type="term" value="P:chemotaxis"/>
    <property type="evidence" value="ECO:0007669"/>
    <property type="project" value="InterPro"/>
</dbReference>
<dbReference type="Pfam" id="PF02518">
    <property type="entry name" value="HATPase_c"/>
    <property type="match status" value="1"/>
</dbReference>
<dbReference type="PANTHER" id="PTHR43395:SF1">
    <property type="entry name" value="CHEMOTAXIS PROTEIN CHEA"/>
    <property type="match status" value="1"/>
</dbReference>
<dbReference type="InterPro" id="IPR036890">
    <property type="entry name" value="HATPase_C_sf"/>
</dbReference>
<dbReference type="InterPro" id="IPR004105">
    <property type="entry name" value="CheA-like_dim"/>
</dbReference>
<feature type="domain" description="Histidine kinase" evidence="7">
    <location>
        <begin position="213"/>
        <end position="453"/>
    </location>
</feature>
<evidence type="ECO:0000256" key="5">
    <source>
        <dbReference type="ARBA" id="ARBA00022777"/>
    </source>
</evidence>
<dbReference type="Gene3D" id="1.10.287.560">
    <property type="entry name" value="Histidine kinase CheA-like, homodimeric domain"/>
    <property type="match status" value="1"/>
</dbReference>
<comment type="catalytic activity">
    <reaction evidence="1">
        <text>ATP + protein L-histidine = ADP + protein N-phospho-L-histidine.</text>
        <dbReference type="EC" id="2.7.13.3"/>
    </reaction>
</comment>
<dbReference type="SMART" id="SM00073">
    <property type="entry name" value="HPT"/>
    <property type="match status" value="1"/>
</dbReference>
<dbReference type="EMBL" id="CP003538">
    <property type="protein sequence ID" value="AGH98755.1"/>
    <property type="molecule type" value="Genomic_DNA"/>
</dbReference>
<name>M4VJT1_9BACT</name>
<keyword evidence="4 10" id="KW-0808">Transferase</keyword>
<dbReference type="SUPFAM" id="SSF55874">
    <property type="entry name" value="ATPase domain of HSP90 chaperone/DNA topoisomerase II/histidine kinase"/>
    <property type="match status" value="1"/>
</dbReference>
<evidence type="ECO:0000313" key="11">
    <source>
        <dbReference type="Proteomes" id="UP000011932"/>
    </source>
</evidence>
<dbReference type="PROSITE" id="PS50109">
    <property type="entry name" value="HIS_KIN"/>
    <property type="match status" value="1"/>
</dbReference>
<protein>
    <recommendedName>
        <fullName evidence="2">histidine kinase</fullName>
        <ecNumber evidence="2">2.7.13.3</ecNumber>
    </recommendedName>
</protein>
<dbReference type="SUPFAM" id="SSF47226">
    <property type="entry name" value="Histidine-containing phosphotransfer domain, HPT domain"/>
    <property type="match status" value="1"/>
</dbReference>
<dbReference type="InterPro" id="IPR051315">
    <property type="entry name" value="Bact_Chemotaxis_CheA"/>
</dbReference>
<evidence type="ECO:0000313" key="10">
    <source>
        <dbReference type="EMBL" id="AGH98755.1"/>
    </source>
</evidence>
<evidence type="ECO:0000256" key="1">
    <source>
        <dbReference type="ARBA" id="ARBA00000085"/>
    </source>
</evidence>
<dbReference type="AlphaFoldDB" id="M4VJT1"/>
<evidence type="ECO:0000256" key="4">
    <source>
        <dbReference type="ARBA" id="ARBA00022679"/>
    </source>
</evidence>
<evidence type="ECO:0000256" key="2">
    <source>
        <dbReference type="ARBA" id="ARBA00012438"/>
    </source>
</evidence>
<dbReference type="Gene3D" id="1.20.120.160">
    <property type="entry name" value="HPT domain"/>
    <property type="match status" value="1"/>
</dbReference>
<feature type="modified residue" description="Phosphohistidine" evidence="6">
    <location>
        <position position="44"/>
    </location>
</feature>
<reference evidence="10 11" key="1">
    <citation type="journal article" date="2013" name="ISME J.">
        <title>By their genes ye shall know them: genomic signatures of predatory bacteria.</title>
        <authorList>
            <person name="Pasternak Z."/>
            <person name="Pietrokovski S."/>
            <person name="Rotem O."/>
            <person name="Gophna U."/>
            <person name="Lurie-Weinberger M.N."/>
            <person name="Jurkevitch E."/>
        </authorList>
    </citation>
    <scope>NUCLEOTIDE SEQUENCE [LARGE SCALE GENOMIC DNA]</scope>
    <source>
        <strain evidence="10">EPB</strain>
    </source>
</reference>
<dbReference type="CDD" id="cd16916">
    <property type="entry name" value="HATPase_CheA-like"/>
    <property type="match status" value="1"/>
</dbReference>
<dbReference type="InterPro" id="IPR004358">
    <property type="entry name" value="Sig_transdc_His_kin-like_C"/>
</dbReference>
<dbReference type="PROSITE" id="PS50851">
    <property type="entry name" value="CHEW"/>
    <property type="match status" value="1"/>
</dbReference>
<dbReference type="STRING" id="349215.A11S_1954"/>
<dbReference type="GO" id="GO:0005737">
    <property type="term" value="C:cytoplasm"/>
    <property type="evidence" value="ECO:0007669"/>
    <property type="project" value="InterPro"/>
</dbReference>
<dbReference type="InterPro" id="IPR003594">
    <property type="entry name" value="HATPase_dom"/>
</dbReference>
<dbReference type="HOGENOM" id="CLU_000650_5_2_5"/>
<dbReference type="PROSITE" id="PS50894">
    <property type="entry name" value="HPT"/>
    <property type="match status" value="1"/>
</dbReference>
<dbReference type="Pfam" id="PF01627">
    <property type="entry name" value="Hpt"/>
    <property type="match status" value="1"/>
</dbReference>
<dbReference type="Gene3D" id="2.30.30.40">
    <property type="entry name" value="SH3 Domains"/>
    <property type="match status" value="1"/>
</dbReference>
<feature type="domain" description="HPt" evidence="9">
    <location>
        <begin position="1"/>
        <end position="101"/>
    </location>
</feature>
<dbReference type="InterPro" id="IPR005467">
    <property type="entry name" value="His_kinase_dom"/>
</dbReference>
<dbReference type="FunFam" id="3.30.565.10:FF:000016">
    <property type="entry name" value="Chemotaxis protein CheA, putative"/>
    <property type="match status" value="1"/>
</dbReference>
<dbReference type="SUPFAM" id="SSF50341">
    <property type="entry name" value="CheW-like"/>
    <property type="match status" value="2"/>
</dbReference>
<dbReference type="InterPro" id="IPR008207">
    <property type="entry name" value="Sig_transdc_His_kin_Hpt_dom"/>
</dbReference>
<organism evidence="10 11">
    <name type="scientific">Micavibrio aeruginosavorus EPB</name>
    <dbReference type="NCBI Taxonomy" id="349215"/>
    <lineage>
        <taxon>Bacteria</taxon>
        <taxon>Pseudomonadati</taxon>
        <taxon>Bdellovibrionota</taxon>
        <taxon>Bdellovibrionia</taxon>
        <taxon>Bdellovibrionales</taxon>
        <taxon>Pseudobdellovibrionaceae</taxon>
        <taxon>Micavibrio</taxon>
    </lineage>
</organism>
<dbReference type="Gene3D" id="3.30.565.10">
    <property type="entry name" value="Histidine kinase-like ATPase, C-terminal domain"/>
    <property type="match status" value="1"/>
</dbReference>
<dbReference type="PATRIC" id="fig|349215.9.peg.1898"/>
<dbReference type="SUPFAM" id="SSF47384">
    <property type="entry name" value="Homodimeric domain of signal transducing histidine kinase"/>
    <property type="match status" value="1"/>
</dbReference>
<evidence type="ECO:0000259" key="7">
    <source>
        <dbReference type="PROSITE" id="PS50109"/>
    </source>
</evidence>
<dbReference type="InterPro" id="IPR036097">
    <property type="entry name" value="HisK_dim/P_sf"/>
</dbReference>
<dbReference type="Proteomes" id="UP000011932">
    <property type="component" value="Chromosome"/>
</dbReference>
<dbReference type="EC" id="2.7.13.3" evidence="2"/>
<evidence type="ECO:0000256" key="3">
    <source>
        <dbReference type="ARBA" id="ARBA00022553"/>
    </source>
</evidence>
<dbReference type="SMART" id="SM01231">
    <property type="entry name" value="H-kinase_dim"/>
    <property type="match status" value="1"/>
</dbReference>
<evidence type="ECO:0000259" key="8">
    <source>
        <dbReference type="PROSITE" id="PS50851"/>
    </source>
</evidence>